<keyword evidence="1" id="KW-0812">Transmembrane</keyword>
<dbReference type="EMBL" id="LAZR01012457">
    <property type="protein sequence ID" value="KKM26737.1"/>
    <property type="molecule type" value="Genomic_DNA"/>
</dbReference>
<name>A0A0F9IGV4_9ZZZZ</name>
<proteinExistence type="predicted"/>
<organism evidence="2">
    <name type="scientific">marine sediment metagenome</name>
    <dbReference type="NCBI Taxonomy" id="412755"/>
    <lineage>
        <taxon>unclassified sequences</taxon>
        <taxon>metagenomes</taxon>
        <taxon>ecological metagenomes</taxon>
    </lineage>
</organism>
<feature type="transmembrane region" description="Helical" evidence="1">
    <location>
        <begin position="6"/>
        <end position="28"/>
    </location>
</feature>
<evidence type="ECO:0000313" key="2">
    <source>
        <dbReference type="EMBL" id="KKM26737.1"/>
    </source>
</evidence>
<reference evidence="2" key="1">
    <citation type="journal article" date="2015" name="Nature">
        <title>Complex archaea that bridge the gap between prokaryotes and eukaryotes.</title>
        <authorList>
            <person name="Spang A."/>
            <person name="Saw J.H."/>
            <person name="Jorgensen S.L."/>
            <person name="Zaremba-Niedzwiedzka K."/>
            <person name="Martijn J."/>
            <person name="Lind A.E."/>
            <person name="van Eijk R."/>
            <person name="Schleper C."/>
            <person name="Guy L."/>
            <person name="Ettema T.J."/>
        </authorList>
    </citation>
    <scope>NUCLEOTIDE SEQUENCE</scope>
</reference>
<sequence>MNNDNSVYIACVGLIISLTGLAISWQLFNIRKDIHTITDRIEYVFPAPDTTSDTTTMFKETE</sequence>
<dbReference type="AlphaFoldDB" id="A0A0F9IGV4"/>
<keyword evidence="1" id="KW-1133">Transmembrane helix</keyword>
<keyword evidence="1" id="KW-0472">Membrane</keyword>
<comment type="caution">
    <text evidence="2">The sequence shown here is derived from an EMBL/GenBank/DDBJ whole genome shotgun (WGS) entry which is preliminary data.</text>
</comment>
<gene>
    <name evidence="2" type="ORF">LCGC14_1581650</name>
</gene>
<accession>A0A0F9IGV4</accession>
<evidence type="ECO:0000256" key="1">
    <source>
        <dbReference type="SAM" id="Phobius"/>
    </source>
</evidence>
<protein>
    <submittedName>
        <fullName evidence="2">Uncharacterized protein</fullName>
    </submittedName>
</protein>